<reference evidence="2 4" key="2">
    <citation type="submission" date="2016-08" db="EMBL/GenBank/DDBJ databases">
        <authorList>
            <person name="Seilhamer J.J."/>
        </authorList>
    </citation>
    <scope>NUCLEOTIDE SEQUENCE [LARGE SCALE GENOMIC DNA]</scope>
    <source>
        <strain evidence="2 4">NML150140-1</strain>
    </source>
</reference>
<sequence length="64" mass="7268">MHKIRKNRWNAERKYPQCHLFLFAGRACGGNVLVVYFAVSRQCLRGGDCGMKRRSEGCYEGGSV</sequence>
<keyword evidence="1" id="KW-0812">Transmembrane</keyword>
<name>A0A1E3UI53_9FIRM</name>
<protein>
    <submittedName>
        <fullName evidence="2">Uncharacterized protein</fullName>
    </submittedName>
</protein>
<dbReference type="AlphaFoldDB" id="A0A1E3UI53"/>
<accession>A0A1E3UI53</accession>
<organism evidence="2 4">
    <name type="scientific">Eisenbergiella tayi</name>
    <dbReference type="NCBI Taxonomy" id="1432052"/>
    <lineage>
        <taxon>Bacteria</taxon>
        <taxon>Bacillati</taxon>
        <taxon>Bacillota</taxon>
        <taxon>Clostridia</taxon>
        <taxon>Lachnospirales</taxon>
        <taxon>Lachnospiraceae</taxon>
        <taxon>Eisenbergiella</taxon>
    </lineage>
</organism>
<dbReference type="Proteomes" id="UP000094271">
    <property type="component" value="Unassembled WGS sequence"/>
</dbReference>
<evidence type="ECO:0000313" key="5">
    <source>
        <dbReference type="Proteomes" id="UP000094869"/>
    </source>
</evidence>
<reference evidence="3 5" key="1">
    <citation type="submission" date="2016-08" db="EMBL/GenBank/DDBJ databases">
        <title>Characterization of Isolates of Eisenbergiella tayi Derived from Blood Cultures, Using Whole Genome Sequencing.</title>
        <authorList>
            <person name="Bernier A.-M."/>
            <person name="Burdz T."/>
            <person name="Wiebe D."/>
            <person name="Bernard K."/>
        </authorList>
    </citation>
    <scope>NUCLEOTIDE SEQUENCE [LARGE SCALE GENOMIC DNA]</scope>
    <source>
        <strain evidence="3 5">NML120146</strain>
    </source>
</reference>
<proteinExistence type="predicted"/>
<keyword evidence="1" id="KW-0472">Membrane</keyword>
<dbReference type="Proteomes" id="UP000094869">
    <property type="component" value="Unassembled WGS sequence"/>
</dbReference>
<evidence type="ECO:0000313" key="4">
    <source>
        <dbReference type="Proteomes" id="UP000094271"/>
    </source>
</evidence>
<evidence type="ECO:0000256" key="1">
    <source>
        <dbReference type="SAM" id="Phobius"/>
    </source>
</evidence>
<feature type="transmembrane region" description="Helical" evidence="1">
    <location>
        <begin position="20"/>
        <end position="39"/>
    </location>
</feature>
<dbReference type="EMBL" id="MEHA01000008">
    <property type="protein sequence ID" value="ODR51859.1"/>
    <property type="molecule type" value="Genomic_DNA"/>
</dbReference>
<evidence type="ECO:0000313" key="3">
    <source>
        <dbReference type="EMBL" id="ODR56576.1"/>
    </source>
</evidence>
<evidence type="ECO:0000313" key="2">
    <source>
        <dbReference type="EMBL" id="ODR51859.1"/>
    </source>
</evidence>
<keyword evidence="5" id="KW-1185">Reference proteome</keyword>
<keyword evidence="1" id="KW-1133">Transmembrane helix</keyword>
<comment type="caution">
    <text evidence="2">The sequence shown here is derived from an EMBL/GenBank/DDBJ whole genome shotgun (WGS) entry which is preliminary data.</text>
</comment>
<gene>
    <name evidence="2" type="ORF">BEI59_13190</name>
    <name evidence="3" type="ORF">BEI63_13855</name>
</gene>
<dbReference type="EMBL" id="MEHD01000023">
    <property type="protein sequence ID" value="ODR56576.1"/>
    <property type="molecule type" value="Genomic_DNA"/>
</dbReference>